<keyword evidence="5" id="KW-0238">DNA-binding</keyword>
<evidence type="ECO:0000313" key="11">
    <source>
        <dbReference type="Proteomes" id="UP000734854"/>
    </source>
</evidence>
<dbReference type="GO" id="GO:0009416">
    <property type="term" value="P:response to light stimulus"/>
    <property type="evidence" value="ECO:0007669"/>
    <property type="project" value="TreeGrafter"/>
</dbReference>
<protein>
    <recommendedName>
        <fullName evidence="9">ALOG domain-containing protein</fullName>
    </recommendedName>
</protein>
<dbReference type="AlphaFoldDB" id="A0A8J5LD10"/>
<dbReference type="Pfam" id="PF04852">
    <property type="entry name" value="ALOG_dom"/>
    <property type="match status" value="1"/>
</dbReference>
<evidence type="ECO:0000313" key="10">
    <source>
        <dbReference type="EMBL" id="KAG6513466.1"/>
    </source>
</evidence>
<dbReference type="InterPro" id="IPR006936">
    <property type="entry name" value="ALOG_dom"/>
</dbReference>
<dbReference type="GO" id="GO:0009299">
    <property type="term" value="P:mRNA transcription"/>
    <property type="evidence" value="ECO:0007669"/>
    <property type="project" value="TreeGrafter"/>
</dbReference>
<dbReference type="PROSITE" id="PS51697">
    <property type="entry name" value="ALOG"/>
    <property type="match status" value="1"/>
</dbReference>
<dbReference type="Proteomes" id="UP000734854">
    <property type="component" value="Unassembled WGS sequence"/>
</dbReference>
<name>A0A8J5LD10_ZINOF</name>
<comment type="subcellular location">
    <subcellularLocation>
        <location evidence="1">Nucleus</location>
    </subcellularLocation>
</comment>
<evidence type="ECO:0000256" key="4">
    <source>
        <dbReference type="ARBA" id="ARBA00023015"/>
    </source>
</evidence>
<keyword evidence="4" id="KW-0805">Transcription regulation</keyword>
<evidence type="ECO:0000256" key="5">
    <source>
        <dbReference type="ARBA" id="ARBA00023125"/>
    </source>
</evidence>
<keyword evidence="7" id="KW-0539">Nucleus</keyword>
<feature type="region of interest" description="Disordered" evidence="8">
    <location>
        <begin position="163"/>
        <end position="198"/>
    </location>
</feature>
<dbReference type="EMBL" id="JACMSC010000007">
    <property type="protein sequence ID" value="KAG6513466.1"/>
    <property type="molecule type" value="Genomic_DNA"/>
</dbReference>
<dbReference type="GO" id="GO:0005634">
    <property type="term" value="C:nucleus"/>
    <property type="evidence" value="ECO:0007669"/>
    <property type="project" value="UniProtKB-SubCell"/>
</dbReference>
<feature type="region of interest" description="Disordered" evidence="8">
    <location>
        <begin position="20"/>
        <end position="50"/>
    </location>
</feature>
<keyword evidence="11" id="KW-1185">Reference proteome</keyword>
<dbReference type="GO" id="GO:0003677">
    <property type="term" value="F:DNA binding"/>
    <property type="evidence" value="ECO:0007669"/>
    <property type="project" value="UniProtKB-KW"/>
</dbReference>
<feature type="compositionally biased region" description="Low complexity" evidence="8">
    <location>
        <begin position="189"/>
        <end position="198"/>
    </location>
</feature>
<reference evidence="10 11" key="1">
    <citation type="submission" date="2020-08" db="EMBL/GenBank/DDBJ databases">
        <title>Plant Genome Project.</title>
        <authorList>
            <person name="Zhang R.-G."/>
        </authorList>
    </citation>
    <scope>NUCLEOTIDE SEQUENCE [LARGE SCALE GENOMIC DNA]</scope>
    <source>
        <tissue evidence="10">Rhizome</tissue>
    </source>
</reference>
<feature type="compositionally biased region" description="Low complexity" evidence="8">
    <location>
        <begin position="20"/>
        <end position="29"/>
    </location>
</feature>
<evidence type="ECO:0000256" key="7">
    <source>
        <dbReference type="ARBA" id="ARBA00023242"/>
    </source>
</evidence>
<evidence type="ECO:0000256" key="2">
    <source>
        <dbReference type="ARBA" id="ARBA00010308"/>
    </source>
</evidence>
<evidence type="ECO:0000256" key="1">
    <source>
        <dbReference type="ARBA" id="ARBA00004123"/>
    </source>
</evidence>
<comment type="caution">
    <text evidence="10">The sequence shown here is derived from an EMBL/GenBank/DDBJ whole genome shotgun (WGS) entry which is preliminary data.</text>
</comment>
<gene>
    <name evidence="10" type="ORF">ZIOFF_023796</name>
</gene>
<dbReference type="InterPro" id="IPR040222">
    <property type="entry name" value="ALOG"/>
</dbReference>
<evidence type="ECO:0000256" key="3">
    <source>
        <dbReference type="ARBA" id="ARBA00022473"/>
    </source>
</evidence>
<dbReference type="PANTHER" id="PTHR31165">
    <property type="entry name" value="PROTEIN G1-LIKE2"/>
    <property type="match status" value="1"/>
</dbReference>
<evidence type="ECO:0000256" key="8">
    <source>
        <dbReference type="SAM" id="MobiDB-lite"/>
    </source>
</evidence>
<keyword evidence="3" id="KW-0217">Developmental protein</keyword>
<comment type="similarity">
    <text evidence="2">Belongs to the plant homeotic and developmental regulators ALOG protein family.</text>
</comment>
<evidence type="ECO:0000259" key="9">
    <source>
        <dbReference type="PROSITE" id="PS51697"/>
    </source>
</evidence>
<organism evidence="10 11">
    <name type="scientific">Zingiber officinale</name>
    <name type="common">Ginger</name>
    <name type="synonym">Amomum zingiber</name>
    <dbReference type="NCBI Taxonomy" id="94328"/>
    <lineage>
        <taxon>Eukaryota</taxon>
        <taxon>Viridiplantae</taxon>
        <taxon>Streptophyta</taxon>
        <taxon>Embryophyta</taxon>
        <taxon>Tracheophyta</taxon>
        <taxon>Spermatophyta</taxon>
        <taxon>Magnoliopsida</taxon>
        <taxon>Liliopsida</taxon>
        <taxon>Zingiberales</taxon>
        <taxon>Zingiberaceae</taxon>
        <taxon>Zingiber</taxon>
    </lineage>
</organism>
<sequence length="265" mass="29233">MYLRDLAFCCFCRRERIDSMSSANSDSSGNSGGGAAAAGSRRPSRYESQKRRDWNTFRQYLRNHRPPLELSRCSGAHVLEFLRYLDQFGKTKVHAEGCPFFGHPHPPAPCPCPLRQAWGSLDALVGRLRAAFEENGGAPEANPFAARAVRLYLREVRDSQAKARGIAYEKKKRKRPAPPPPLHQHHHQQQQPLTLPMVVAPPPPPPDVVQGYAIRPPLPPPELSLLNGGSFQYHHVHGHLLMPSVDTAGGESSASAVVLPLSVLN</sequence>
<feature type="domain" description="ALOG" evidence="9">
    <location>
        <begin position="45"/>
        <end position="172"/>
    </location>
</feature>
<evidence type="ECO:0000256" key="6">
    <source>
        <dbReference type="ARBA" id="ARBA00023163"/>
    </source>
</evidence>
<proteinExistence type="inferred from homology"/>
<accession>A0A8J5LD10</accession>
<dbReference type="PANTHER" id="PTHR31165:SF122">
    <property type="entry name" value="PROTEIN G1-LIKE1"/>
    <property type="match status" value="1"/>
</dbReference>
<keyword evidence="6" id="KW-0804">Transcription</keyword>